<feature type="region of interest" description="Disordered" evidence="1">
    <location>
        <begin position="95"/>
        <end position="217"/>
    </location>
</feature>
<feature type="compositionally biased region" description="Basic and acidic residues" evidence="1">
    <location>
        <begin position="49"/>
        <end position="59"/>
    </location>
</feature>
<organism evidence="2 3">
    <name type="scientific">Orbilia javanica</name>
    <dbReference type="NCBI Taxonomy" id="47235"/>
    <lineage>
        <taxon>Eukaryota</taxon>
        <taxon>Fungi</taxon>
        <taxon>Dikarya</taxon>
        <taxon>Ascomycota</taxon>
        <taxon>Pezizomycotina</taxon>
        <taxon>Orbiliomycetes</taxon>
        <taxon>Orbiliales</taxon>
        <taxon>Orbiliaceae</taxon>
        <taxon>Orbilia</taxon>
    </lineage>
</organism>
<dbReference type="Proteomes" id="UP001313282">
    <property type="component" value="Unassembled WGS sequence"/>
</dbReference>
<feature type="region of interest" description="Disordered" evidence="1">
    <location>
        <begin position="269"/>
        <end position="358"/>
    </location>
</feature>
<evidence type="ECO:0000313" key="2">
    <source>
        <dbReference type="EMBL" id="KAK6342794.1"/>
    </source>
</evidence>
<evidence type="ECO:0000256" key="1">
    <source>
        <dbReference type="SAM" id="MobiDB-lite"/>
    </source>
</evidence>
<feature type="region of interest" description="Disordered" evidence="1">
    <location>
        <begin position="38"/>
        <end position="76"/>
    </location>
</feature>
<dbReference type="EMBL" id="JAVHNR010000005">
    <property type="protein sequence ID" value="KAK6342794.1"/>
    <property type="molecule type" value="Genomic_DNA"/>
</dbReference>
<name>A0AAN8RMR7_9PEZI</name>
<dbReference type="AlphaFoldDB" id="A0AAN8RMR7"/>
<accession>A0AAN8RMR7</accession>
<feature type="compositionally biased region" description="Gly residues" evidence="1">
    <location>
        <begin position="327"/>
        <end position="342"/>
    </location>
</feature>
<feature type="compositionally biased region" description="Low complexity" evidence="1">
    <location>
        <begin position="154"/>
        <end position="164"/>
    </location>
</feature>
<feature type="compositionally biased region" description="Polar residues" evidence="1">
    <location>
        <begin position="205"/>
        <end position="217"/>
    </location>
</feature>
<comment type="caution">
    <text evidence="2">The sequence shown here is derived from an EMBL/GenBank/DDBJ whole genome shotgun (WGS) entry which is preliminary data.</text>
</comment>
<feature type="compositionally biased region" description="Pro residues" evidence="1">
    <location>
        <begin position="108"/>
        <end position="132"/>
    </location>
</feature>
<protein>
    <submittedName>
        <fullName evidence="2">Uncharacterized protein</fullName>
    </submittedName>
</protein>
<sequence>MYSHQLRRGIARGRIWQTSALYQQVVVDGHGVVREQVQRQTRGFTGSRRLLEEEKKGDGDGAAEGGEAPKPRVIPKMNFAELMKKATTLRQSVFKKPPEASASFNPAAPSPPPEASAAPVPAPKATPPPPQTDLPASTGPTIRRTGAEIPTDLISSSAQSSEQIAAERRAARLARHKARLLQETNLEERRKRQEEYEQRRHQQQPLSISDQEAQAQNRAFAEAGAFVKGYTGSRGPTIKRVGSTAHGQPPGAMSFQDRLRMARIARGVSPDLAADRKRQQQQQEAFESDEGGAGVRQMAGGPRITALPVRTGVPLGPRSARAQGPRGATGGRGGGGGGGGRGGAKRTERTRASRASQLEALKKEEEVLDQDWVSMTSNPQRQPEGTIEPHPVYDTTKPYHADVGDLSRWIPAIGAGNTPGARKLQWVGKPKSEKMSEYAPKALLGDGILVPGEVFKATGLGKGNVTKEVEKALSIAEAGVLRNPTFGGKNRVKFLEVLKVKVGVAEDARA</sequence>
<keyword evidence="3" id="KW-1185">Reference proteome</keyword>
<reference evidence="2 3" key="1">
    <citation type="submission" date="2019-10" db="EMBL/GenBank/DDBJ databases">
        <authorList>
            <person name="Palmer J.M."/>
        </authorList>
    </citation>
    <scope>NUCLEOTIDE SEQUENCE [LARGE SCALE GENOMIC DNA]</scope>
    <source>
        <strain evidence="2 3">TWF718</strain>
    </source>
</reference>
<proteinExistence type="predicted"/>
<feature type="region of interest" description="Disordered" evidence="1">
    <location>
        <begin position="232"/>
        <end position="253"/>
    </location>
</feature>
<evidence type="ECO:0000313" key="3">
    <source>
        <dbReference type="Proteomes" id="UP001313282"/>
    </source>
</evidence>
<feature type="compositionally biased region" description="Basic and acidic residues" evidence="1">
    <location>
        <begin position="186"/>
        <end position="200"/>
    </location>
</feature>
<gene>
    <name evidence="2" type="ORF">TWF718_008181</name>
</gene>